<feature type="active site" description="Proton donor" evidence="6">
    <location>
        <position position="158"/>
    </location>
</feature>
<dbReference type="InterPro" id="IPR031330">
    <property type="entry name" value="Gly_Hdrlase_35_cat"/>
</dbReference>
<keyword evidence="2" id="KW-0732">Signal</keyword>
<dbReference type="Proteomes" id="UP000248806">
    <property type="component" value="Unassembled WGS sequence"/>
</dbReference>
<dbReference type="AlphaFoldDB" id="A0A326U9Q1"/>
<dbReference type="Pfam" id="PF21317">
    <property type="entry name" value="BetaGal_ABD_1"/>
    <property type="match status" value="1"/>
</dbReference>
<dbReference type="SUPFAM" id="SSF51445">
    <property type="entry name" value="(Trans)glycosidases"/>
    <property type="match status" value="1"/>
</dbReference>
<accession>A0A326U9Q1</accession>
<dbReference type="GO" id="GO:0004565">
    <property type="term" value="F:beta-galactosidase activity"/>
    <property type="evidence" value="ECO:0007669"/>
    <property type="project" value="InterPro"/>
</dbReference>
<keyword evidence="11" id="KW-1185">Reference proteome</keyword>
<dbReference type="FunFam" id="3.20.20.80:FF:000116">
    <property type="entry name" value="Beta-galactosidase 3"/>
    <property type="match status" value="1"/>
</dbReference>
<feature type="domain" description="Beta-galactosidase 1-like first all-beta" evidence="8">
    <location>
        <begin position="371"/>
        <end position="482"/>
    </location>
</feature>
<dbReference type="InterPro" id="IPR026283">
    <property type="entry name" value="B-gal_1-like"/>
</dbReference>
<dbReference type="PRINTS" id="PR00742">
    <property type="entry name" value="GLHYDRLASE35"/>
</dbReference>
<dbReference type="FunFam" id="2.60.120.260:FF:000021">
    <property type="entry name" value="Beta-galactosidase"/>
    <property type="match status" value="1"/>
</dbReference>
<dbReference type="PANTHER" id="PTHR23421">
    <property type="entry name" value="BETA-GALACTOSIDASE RELATED"/>
    <property type="match status" value="1"/>
</dbReference>
<keyword evidence="5" id="KW-0326">Glycosidase</keyword>
<name>A0A326U9Q1_THEHA</name>
<dbReference type="InterPro" id="IPR019801">
    <property type="entry name" value="Glyco_hydro_35_CS"/>
</dbReference>
<dbReference type="Pfam" id="PF01301">
    <property type="entry name" value="Glyco_hydro_35"/>
    <property type="match status" value="1"/>
</dbReference>
<dbReference type="PIRSF" id="PIRSF006336">
    <property type="entry name" value="B-gal"/>
    <property type="match status" value="1"/>
</dbReference>
<evidence type="ECO:0000256" key="6">
    <source>
        <dbReference type="PIRSR" id="PIRSR006336-1"/>
    </source>
</evidence>
<evidence type="ECO:0000256" key="4">
    <source>
        <dbReference type="ARBA" id="ARBA00023180"/>
    </source>
</evidence>
<gene>
    <name evidence="10" type="ORF">EI42_02926</name>
</gene>
<evidence type="ECO:0000259" key="9">
    <source>
        <dbReference type="Pfam" id="PF21467"/>
    </source>
</evidence>
<dbReference type="InterPro" id="IPR008979">
    <property type="entry name" value="Galactose-bd-like_sf"/>
</dbReference>
<dbReference type="InterPro" id="IPR048913">
    <property type="entry name" value="BetaGal_gal-bd"/>
</dbReference>
<organism evidence="10 11">
    <name type="scientific">Thermosporothrix hazakensis</name>
    <dbReference type="NCBI Taxonomy" id="644383"/>
    <lineage>
        <taxon>Bacteria</taxon>
        <taxon>Bacillati</taxon>
        <taxon>Chloroflexota</taxon>
        <taxon>Ktedonobacteria</taxon>
        <taxon>Ktedonobacterales</taxon>
        <taxon>Thermosporotrichaceae</taxon>
        <taxon>Thermosporothrix</taxon>
    </lineage>
</organism>
<dbReference type="Gene3D" id="3.20.20.80">
    <property type="entry name" value="Glycosidases"/>
    <property type="match status" value="1"/>
</dbReference>
<keyword evidence="3" id="KW-0378">Hydrolase</keyword>
<evidence type="ECO:0000259" key="8">
    <source>
        <dbReference type="Pfam" id="PF21317"/>
    </source>
</evidence>
<evidence type="ECO:0000259" key="7">
    <source>
        <dbReference type="Pfam" id="PF01301"/>
    </source>
</evidence>
<evidence type="ECO:0000256" key="3">
    <source>
        <dbReference type="ARBA" id="ARBA00022801"/>
    </source>
</evidence>
<evidence type="ECO:0000256" key="2">
    <source>
        <dbReference type="ARBA" id="ARBA00022729"/>
    </source>
</evidence>
<evidence type="ECO:0000313" key="10">
    <source>
        <dbReference type="EMBL" id="PZW29204.1"/>
    </source>
</evidence>
<protein>
    <submittedName>
        <fullName evidence="10">Beta-galactosidase</fullName>
    </submittedName>
</protein>
<comment type="caution">
    <text evidence="10">The sequence shown here is derived from an EMBL/GenBank/DDBJ whole genome shotgun (WGS) entry which is preliminary data.</text>
</comment>
<dbReference type="GO" id="GO:0005975">
    <property type="term" value="P:carbohydrate metabolic process"/>
    <property type="evidence" value="ECO:0007669"/>
    <property type="project" value="InterPro"/>
</dbReference>
<dbReference type="OrthoDB" id="9813184at2"/>
<feature type="active site" description="Nucleophile" evidence="6">
    <location>
        <position position="234"/>
    </location>
</feature>
<dbReference type="EMBL" id="QKUF01000009">
    <property type="protein sequence ID" value="PZW29204.1"/>
    <property type="molecule type" value="Genomic_DNA"/>
</dbReference>
<evidence type="ECO:0000313" key="11">
    <source>
        <dbReference type="Proteomes" id="UP000248806"/>
    </source>
</evidence>
<dbReference type="PROSITE" id="PS01182">
    <property type="entry name" value="GLYCOSYL_HYDROL_F35"/>
    <property type="match status" value="1"/>
</dbReference>
<evidence type="ECO:0000256" key="5">
    <source>
        <dbReference type="ARBA" id="ARBA00023295"/>
    </source>
</evidence>
<dbReference type="SUPFAM" id="SSF49785">
    <property type="entry name" value="Galactose-binding domain-like"/>
    <property type="match status" value="1"/>
</dbReference>
<comment type="similarity">
    <text evidence="1">Belongs to the glycosyl hydrolase 35 family.</text>
</comment>
<dbReference type="RefSeq" id="WP_111323186.1">
    <property type="nucleotide sequence ID" value="NZ_BIFX01000001.1"/>
</dbReference>
<dbReference type="Gene3D" id="2.60.120.260">
    <property type="entry name" value="Galactose-binding domain-like"/>
    <property type="match status" value="2"/>
</dbReference>
<feature type="domain" description="Beta-galactosidase galactose-binding" evidence="9">
    <location>
        <begin position="502"/>
        <end position="560"/>
    </location>
</feature>
<proteinExistence type="inferred from homology"/>
<sequence>MGTFTPDKEHFVLDGKPFRVLSGALHYFRVPPEYWDDRLHKLRAMGLNTVETYVAWNLHEPRPGEFDFSGGLDLARFIQKAAEQGLYVLLRPGPYICAEWEFGGLPAWLLKDPGMRLRCYYRPYLEAVDRFFDALLPQVTPLQITHGGPILAMQVENEYGSYGNDKRYLTYLAEGLRRRGVDVLLFTSDGPSDWMMQGGTLPDVFKTANFGSRAEEAFRVLRQYQPEGPLMCMEYWNGWFDHWGEPHHTREPQDAAASLDEILQQGASVNIYMFHGGTNFGFMSGANLDIWSGQYQPTVTSYDYDSPLDEAGDPTPKYYAFREVLGKYTELPDIDIEPSPKQALGTVELTERASLFSSLDRLSRPVWSATPEPMEYFDQQHGFILYRTQLAGPLVENVLSIRGLHDRALVFVNGTSLGVLERSPETQTLPLAVGPEGVTLDILVENMGRVNYGPDLLDRKGITGHVMLGQQFLYDWTIYPLPLEKLDGLDFTPAASEGQNEPTFYRATFEVQEQKDTFLALPGWTKGVCWLNGRNLGRYWERGPQKTLYVPGPFLKPGLNELIVFELHGTKQPEVEFRAQADLGE</sequence>
<dbReference type="InterPro" id="IPR048912">
    <property type="entry name" value="BetaGal1-like_ABD1"/>
</dbReference>
<feature type="domain" description="Glycoside hydrolase 35 catalytic" evidence="7">
    <location>
        <begin position="11"/>
        <end position="327"/>
    </location>
</feature>
<reference evidence="10 11" key="1">
    <citation type="submission" date="2018-06" db="EMBL/GenBank/DDBJ databases">
        <title>Genomic Encyclopedia of Archaeal and Bacterial Type Strains, Phase II (KMG-II): from individual species to whole genera.</title>
        <authorList>
            <person name="Goeker M."/>
        </authorList>
    </citation>
    <scope>NUCLEOTIDE SEQUENCE [LARGE SCALE GENOMIC DNA]</scope>
    <source>
        <strain evidence="10 11">ATCC BAA-1881</strain>
    </source>
</reference>
<dbReference type="InterPro" id="IPR017853">
    <property type="entry name" value="GH"/>
</dbReference>
<keyword evidence="4" id="KW-0325">Glycoprotein</keyword>
<dbReference type="Pfam" id="PF21467">
    <property type="entry name" value="BetaGal_gal-bd"/>
    <property type="match status" value="1"/>
</dbReference>
<dbReference type="InterPro" id="IPR001944">
    <property type="entry name" value="Glycoside_Hdrlase_35"/>
</dbReference>
<evidence type="ECO:0000256" key="1">
    <source>
        <dbReference type="ARBA" id="ARBA00009809"/>
    </source>
</evidence>